<sequence length="93" mass="10330">MSKNKKIDLSNFDFNDFKSEALTQLKSGQSLTGKDGILTPLIKELLEAALEGEMEAHISDCHDSGLTNRRNGKTSKLMKSTTGIFELDTPRDR</sequence>
<comment type="function">
    <text evidence="1 6">Required for the transposition of the insertion element.</text>
</comment>
<feature type="non-terminal residue" evidence="8">
    <location>
        <position position="93"/>
    </location>
</feature>
<accession>A0A1G5I581</accession>
<evidence type="ECO:0000313" key="9">
    <source>
        <dbReference type="Proteomes" id="UP000182998"/>
    </source>
</evidence>
<evidence type="ECO:0000256" key="5">
    <source>
        <dbReference type="ARBA" id="ARBA00023172"/>
    </source>
</evidence>
<evidence type="ECO:0000256" key="4">
    <source>
        <dbReference type="ARBA" id="ARBA00023125"/>
    </source>
</evidence>
<reference evidence="8 9" key="1">
    <citation type="submission" date="2016-10" db="EMBL/GenBank/DDBJ databases">
        <authorList>
            <person name="Varghese N."/>
            <person name="Submissions S."/>
        </authorList>
    </citation>
    <scope>NUCLEOTIDE SEQUENCE [LARGE SCALE GENOMIC DNA]</scope>
    <source>
        <strain evidence="8 9">ATCC 33218</strain>
    </source>
</reference>
<gene>
    <name evidence="8" type="ORF">SAMN02982997_02624</name>
</gene>
<dbReference type="Pfam" id="PF00872">
    <property type="entry name" value="Transposase_mut"/>
    <property type="match status" value="1"/>
</dbReference>
<dbReference type="RefSeq" id="WP_176752634.1">
    <property type="nucleotide sequence ID" value="NZ_FMVN01000014.1"/>
</dbReference>
<keyword evidence="9" id="KW-1185">Reference proteome</keyword>
<evidence type="ECO:0000256" key="3">
    <source>
        <dbReference type="ARBA" id="ARBA00022578"/>
    </source>
</evidence>
<keyword evidence="6" id="KW-0814">Transposable element</keyword>
<keyword evidence="3 6" id="KW-0815">Transposition</keyword>
<dbReference type="PANTHER" id="PTHR33217:SF8">
    <property type="entry name" value="MUTATOR FAMILY TRANSPOSASE"/>
    <property type="match status" value="1"/>
</dbReference>
<protein>
    <recommendedName>
        <fullName evidence="6">Mutator family transposase</fullName>
    </recommendedName>
</protein>
<comment type="similarity">
    <text evidence="2 6">Belongs to the transposase mutator family.</text>
</comment>
<dbReference type="Proteomes" id="UP000182998">
    <property type="component" value="Unassembled WGS sequence"/>
</dbReference>
<evidence type="ECO:0000256" key="2">
    <source>
        <dbReference type="ARBA" id="ARBA00010961"/>
    </source>
</evidence>
<dbReference type="EMBL" id="FMVN01000014">
    <property type="protein sequence ID" value="SCY71173.1"/>
    <property type="molecule type" value="Genomic_DNA"/>
</dbReference>
<proteinExistence type="inferred from homology"/>
<dbReference type="PANTHER" id="PTHR33217">
    <property type="entry name" value="TRANSPOSASE FOR INSERTION SEQUENCE ELEMENT IS1081"/>
    <property type="match status" value="1"/>
</dbReference>
<evidence type="ECO:0000256" key="1">
    <source>
        <dbReference type="ARBA" id="ARBA00002190"/>
    </source>
</evidence>
<name>A0A1G5I581_LEGMI</name>
<comment type="caution">
    <text evidence="8">The sequence shown here is derived from an EMBL/GenBank/DDBJ whole genome shotgun (WGS) entry which is preliminary data.</text>
</comment>
<evidence type="ECO:0000313" key="8">
    <source>
        <dbReference type="EMBL" id="SCY71173.1"/>
    </source>
</evidence>
<evidence type="ECO:0000256" key="6">
    <source>
        <dbReference type="RuleBase" id="RU365089"/>
    </source>
</evidence>
<evidence type="ECO:0000256" key="7">
    <source>
        <dbReference type="SAM" id="MobiDB-lite"/>
    </source>
</evidence>
<keyword evidence="4 6" id="KW-0238">DNA-binding</keyword>
<organism evidence="8 9">
    <name type="scientific">Legionella micdadei</name>
    <name type="common">Tatlockia micdadei</name>
    <dbReference type="NCBI Taxonomy" id="451"/>
    <lineage>
        <taxon>Bacteria</taxon>
        <taxon>Pseudomonadati</taxon>
        <taxon>Pseudomonadota</taxon>
        <taxon>Gammaproteobacteria</taxon>
        <taxon>Legionellales</taxon>
        <taxon>Legionellaceae</taxon>
        <taxon>Legionella</taxon>
    </lineage>
</organism>
<feature type="region of interest" description="Disordered" evidence="7">
    <location>
        <begin position="61"/>
        <end position="93"/>
    </location>
</feature>
<keyword evidence="5 6" id="KW-0233">DNA recombination</keyword>
<dbReference type="InterPro" id="IPR001207">
    <property type="entry name" value="Transposase_mutator"/>
</dbReference>